<dbReference type="InterPro" id="IPR001296">
    <property type="entry name" value="Glyco_trans_1"/>
</dbReference>
<dbReference type="SUPFAM" id="SSF53756">
    <property type="entry name" value="UDP-Glycosyltransferase/glycogen phosphorylase"/>
    <property type="match status" value="1"/>
</dbReference>
<reference evidence="3 4" key="1">
    <citation type="submission" date="2019-07" db="EMBL/GenBank/DDBJ databases">
        <authorList>
            <person name="Kim J."/>
        </authorList>
    </citation>
    <scope>NUCLEOTIDE SEQUENCE [LARGE SCALE GENOMIC DNA]</scope>
    <source>
        <strain evidence="3 4">MJ1a</strain>
    </source>
</reference>
<feature type="domain" description="Glycosyltransferase subfamily 4-like N-terminal" evidence="2">
    <location>
        <begin position="72"/>
        <end position="184"/>
    </location>
</feature>
<comment type="caution">
    <text evidence="3">The sequence shown here is derived from an EMBL/GenBank/DDBJ whole genome shotgun (WGS) entry which is preliminary data.</text>
</comment>
<evidence type="ECO:0000259" key="2">
    <source>
        <dbReference type="Pfam" id="PF13439"/>
    </source>
</evidence>
<dbReference type="RefSeq" id="WP_146271745.1">
    <property type="nucleotide sequence ID" value="NZ_VOEI01000004.1"/>
</dbReference>
<organism evidence="3 4">
    <name type="scientific">Mucilaginibacter achroorhodeus</name>
    <dbReference type="NCBI Taxonomy" id="2599294"/>
    <lineage>
        <taxon>Bacteria</taxon>
        <taxon>Pseudomonadati</taxon>
        <taxon>Bacteroidota</taxon>
        <taxon>Sphingobacteriia</taxon>
        <taxon>Sphingobacteriales</taxon>
        <taxon>Sphingobacteriaceae</taxon>
        <taxon>Mucilaginibacter</taxon>
    </lineage>
</organism>
<accession>A0A563U154</accession>
<dbReference type="Pfam" id="PF13439">
    <property type="entry name" value="Glyco_transf_4"/>
    <property type="match status" value="1"/>
</dbReference>
<protein>
    <submittedName>
        <fullName evidence="3">Glycosyltransferase family 4 protein</fullName>
    </submittedName>
</protein>
<evidence type="ECO:0000313" key="4">
    <source>
        <dbReference type="Proteomes" id="UP000318010"/>
    </source>
</evidence>
<name>A0A563U154_9SPHI</name>
<dbReference type="CDD" id="cd03801">
    <property type="entry name" value="GT4_PimA-like"/>
    <property type="match status" value="1"/>
</dbReference>
<dbReference type="GO" id="GO:0016757">
    <property type="term" value="F:glycosyltransferase activity"/>
    <property type="evidence" value="ECO:0007669"/>
    <property type="project" value="InterPro"/>
</dbReference>
<keyword evidence="4" id="KW-1185">Reference proteome</keyword>
<dbReference type="PANTHER" id="PTHR12526">
    <property type="entry name" value="GLYCOSYLTRANSFERASE"/>
    <property type="match status" value="1"/>
</dbReference>
<dbReference type="Pfam" id="PF00534">
    <property type="entry name" value="Glycos_transf_1"/>
    <property type="match status" value="1"/>
</dbReference>
<dbReference type="Proteomes" id="UP000318010">
    <property type="component" value="Unassembled WGS sequence"/>
</dbReference>
<dbReference type="PANTHER" id="PTHR12526:SF630">
    <property type="entry name" value="GLYCOSYLTRANSFERASE"/>
    <property type="match status" value="1"/>
</dbReference>
<dbReference type="Gene3D" id="3.40.50.2000">
    <property type="entry name" value="Glycogen Phosphorylase B"/>
    <property type="match status" value="2"/>
</dbReference>
<proteinExistence type="predicted"/>
<keyword evidence="3" id="KW-0808">Transferase</keyword>
<dbReference type="AlphaFoldDB" id="A0A563U154"/>
<evidence type="ECO:0000259" key="1">
    <source>
        <dbReference type="Pfam" id="PF00534"/>
    </source>
</evidence>
<dbReference type="EMBL" id="VOEI01000004">
    <property type="protein sequence ID" value="TWR25347.1"/>
    <property type="molecule type" value="Genomic_DNA"/>
</dbReference>
<sequence>MVNILYVFGGEKASGAEKVIQRLIDNNLSAVKPHLFVSPGAYADNLIKTNQDKYAIHLLDELKKLNRSSAGKLGFYFKAISNCLTVSYKVLKFAKTNSIAVVHANTIVPAFYLFPAIVLAKIFRKDLKFVWSDHDLKYYSAFDNKLAAAAFKLYDATLTVSNAVKKKYPVSDKVITLYNGLDLNEYQPDSSRGEKFRHLHAIQNDDFVIGMAGTIEHRKGQLGLIQAFKKLSSQYPKFKLLLAGPLSADDEAYGNDFLNAVEHDNGIYYLGKISDMPGFYNACDVIVNNSNLEGSEPLGTTIYEAMAIEKIVAASNTGGSPEIIDNGQDGYLFTCDDQNSLAETLEKIFLDHEKLDIIRKNARAKVEEKFNVKTMVRAYNALIGKLVN</sequence>
<gene>
    <name evidence="3" type="ORF">FPZ42_12130</name>
</gene>
<feature type="domain" description="Glycosyl transferase family 1" evidence="1">
    <location>
        <begin position="196"/>
        <end position="364"/>
    </location>
</feature>
<dbReference type="InterPro" id="IPR028098">
    <property type="entry name" value="Glyco_trans_4-like_N"/>
</dbReference>
<evidence type="ECO:0000313" key="3">
    <source>
        <dbReference type="EMBL" id="TWR25347.1"/>
    </source>
</evidence>
<dbReference type="OrthoDB" id="9811239at2"/>